<name>A0AAN6G6V6_9BASI</name>
<feature type="region of interest" description="Disordered" evidence="1">
    <location>
        <begin position="1"/>
        <end position="67"/>
    </location>
</feature>
<protein>
    <submittedName>
        <fullName evidence="2">Uncharacterized protein</fullName>
    </submittedName>
</protein>
<evidence type="ECO:0000313" key="3">
    <source>
        <dbReference type="Proteomes" id="UP001176521"/>
    </source>
</evidence>
<reference evidence="2" key="1">
    <citation type="journal article" date="2023" name="PhytoFront">
        <title>Draft Genome Resources of Seven Strains of Tilletia horrida, Causal Agent of Kernel Smut of Rice.</title>
        <authorList>
            <person name="Khanal S."/>
            <person name="Antony Babu S."/>
            <person name="Zhou X.G."/>
        </authorList>
    </citation>
    <scope>NUCLEOTIDE SEQUENCE</scope>
    <source>
        <strain evidence="2">TX3</strain>
    </source>
</reference>
<comment type="caution">
    <text evidence="2">The sequence shown here is derived from an EMBL/GenBank/DDBJ whole genome shotgun (WGS) entry which is preliminary data.</text>
</comment>
<proteinExistence type="predicted"/>
<organism evidence="2 3">
    <name type="scientific">Tilletia horrida</name>
    <dbReference type="NCBI Taxonomy" id="155126"/>
    <lineage>
        <taxon>Eukaryota</taxon>
        <taxon>Fungi</taxon>
        <taxon>Dikarya</taxon>
        <taxon>Basidiomycota</taxon>
        <taxon>Ustilaginomycotina</taxon>
        <taxon>Exobasidiomycetes</taxon>
        <taxon>Tilletiales</taxon>
        <taxon>Tilletiaceae</taxon>
        <taxon>Tilletia</taxon>
    </lineage>
</organism>
<gene>
    <name evidence="2" type="ORF">OC842_007005</name>
</gene>
<dbReference type="EMBL" id="JAPDMQ010000752">
    <property type="protein sequence ID" value="KAK0520756.1"/>
    <property type="molecule type" value="Genomic_DNA"/>
</dbReference>
<evidence type="ECO:0000313" key="2">
    <source>
        <dbReference type="EMBL" id="KAK0520756.1"/>
    </source>
</evidence>
<accession>A0AAN6G6V6</accession>
<dbReference type="AlphaFoldDB" id="A0AAN6G6V6"/>
<feature type="region of interest" description="Disordered" evidence="1">
    <location>
        <begin position="96"/>
        <end position="122"/>
    </location>
</feature>
<evidence type="ECO:0000256" key="1">
    <source>
        <dbReference type="SAM" id="MobiDB-lite"/>
    </source>
</evidence>
<dbReference type="Proteomes" id="UP001176521">
    <property type="component" value="Unassembled WGS sequence"/>
</dbReference>
<feature type="compositionally biased region" description="Polar residues" evidence="1">
    <location>
        <begin position="96"/>
        <end position="114"/>
    </location>
</feature>
<keyword evidence="3" id="KW-1185">Reference proteome</keyword>
<sequence length="332" mass="36748">MLGGRQLGAVATAGDSEDEDGQGSVVPRLAEQFVASRSPGAQQSSAKGKGRAVSPVRPSTPPTKFRDYKEDAGKMIRIKEWWREVVPRMTRESGCSMYTSTSKQSGVPVVSSSNKRIHGQSPSAAALMKRTWQLTPKGMNIMLRRSTLAPGVMATMEVTGTKTCSCFRTNWLSASAFLQPHASIMSKLANSQLVALWHFTHAGVLHGHHRGQRAASLSGAFSKVMDSVAQSLEAPDAKKQDRDLDFAEASSASEMLIECMFEVARTAPDPVRRKILEIKAYAWMEQLKKVRSHKLLHINKATWGTVFMPYIVEIRDKYYGLRYHVASDRHQL</sequence>